<dbReference type="eggNOG" id="KOG1745">
    <property type="taxonomic scope" value="Eukaryota"/>
</dbReference>
<dbReference type="GO" id="GO:0046982">
    <property type="term" value="F:protein heterodimerization activity"/>
    <property type="evidence" value="ECO:0007669"/>
    <property type="project" value="InterPro"/>
</dbReference>
<dbReference type="GO" id="GO:0005634">
    <property type="term" value="C:nucleus"/>
    <property type="evidence" value="ECO:0007669"/>
    <property type="project" value="UniProtKB-SubCell"/>
</dbReference>
<keyword evidence="6" id="KW-0539">Nucleus</keyword>
<dbReference type="Proteomes" id="UP000007014">
    <property type="component" value="Chromosome 5"/>
</dbReference>
<evidence type="ECO:0000256" key="1">
    <source>
        <dbReference type="ARBA" id="ARBA00004123"/>
    </source>
</evidence>
<keyword evidence="5" id="KW-0238">DNA-binding</keyword>
<feature type="domain" description="Core Histone H2A/H2B/H3" evidence="9">
    <location>
        <begin position="175"/>
        <end position="264"/>
    </location>
</feature>
<dbReference type="Gene3D" id="1.10.20.10">
    <property type="entry name" value="Histone, subunit A"/>
    <property type="match status" value="1"/>
</dbReference>
<evidence type="ECO:0000256" key="4">
    <source>
        <dbReference type="ARBA" id="ARBA00022454"/>
    </source>
</evidence>
<dbReference type="KEGG" id="cme:CYME_CME099C"/>
<evidence type="ECO:0000256" key="3">
    <source>
        <dbReference type="ARBA" id="ARBA00010343"/>
    </source>
</evidence>
<dbReference type="GO" id="GO:0003677">
    <property type="term" value="F:DNA binding"/>
    <property type="evidence" value="ECO:0007669"/>
    <property type="project" value="UniProtKB-KW"/>
</dbReference>
<protein>
    <submittedName>
        <fullName evidence="10">Histone H3 variant</fullName>
    </submittedName>
</protein>
<evidence type="ECO:0000313" key="11">
    <source>
        <dbReference type="Proteomes" id="UP000007014"/>
    </source>
</evidence>
<dbReference type="InterPro" id="IPR009072">
    <property type="entry name" value="Histone-fold"/>
</dbReference>
<dbReference type="GO" id="GO:0000786">
    <property type="term" value="C:nucleosome"/>
    <property type="evidence" value="ECO:0007669"/>
    <property type="project" value="UniProtKB-KW"/>
</dbReference>
<evidence type="ECO:0000256" key="7">
    <source>
        <dbReference type="ARBA" id="ARBA00023269"/>
    </source>
</evidence>
<evidence type="ECO:0000256" key="2">
    <source>
        <dbReference type="ARBA" id="ARBA00004286"/>
    </source>
</evidence>
<organism evidence="10 11">
    <name type="scientific">Cyanidioschyzon merolae (strain NIES-3377 / 10D)</name>
    <name type="common">Unicellular red alga</name>
    <dbReference type="NCBI Taxonomy" id="280699"/>
    <lineage>
        <taxon>Eukaryota</taxon>
        <taxon>Rhodophyta</taxon>
        <taxon>Bangiophyceae</taxon>
        <taxon>Cyanidiales</taxon>
        <taxon>Cyanidiaceae</taxon>
        <taxon>Cyanidioschyzon</taxon>
    </lineage>
</organism>
<evidence type="ECO:0000313" key="10">
    <source>
        <dbReference type="EMBL" id="BAM79321.1"/>
    </source>
</evidence>
<dbReference type="Gramene" id="CME099CT">
    <property type="protein sequence ID" value="CME099CT"/>
    <property type="gene ID" value="CME099C"/>
</dbReference>
<proteinExistence type="inferred from homology"/>
<dbReference type="HOGENOM" id="CLU_1013224_0_0_1"/>
<accession>M1UPI1</accession>
<keyword evidence="7" id="KW-0544">Nucleosome core</keyword>
<keyword evidence="11" id="KW-1185">Reference proteome</keyword>
<dbReference type="STRING" id="280699.M1UPI1"/>
<name>M1UPI1_CYAM1</name>
<dbReference type="GO" id="GO:0030527">
    <property type="term" value="F:structural constituent of chromatin"/>
    <property type="evidence" value="ECO:0007669"/>
    <property type="project" value="InterPro"/>
</dbReference>
<dbReference type="PANTHER" id="PTHR45810">
    <property type="entry name" value="HISTONE H3.2"/>
    <property type="match status" value="1"/>
</dbReference>
<evidence type="ECO:0000256" key="5">
    <source>
        <dbReference type="ARBA" id="ARBA00023125"/>
    </source>
</evidence>
<gene>
    <name evidence="10" type="ORF">CYME_CME099C</name>
</gene>
<dbReference type="EMBL" id="AP006487">
    <property type="protein sequence ID" value="BAM79321.1"/>
    <property type="molecule type" value="Genomic_DNA"/>
</dbReference>
<reference evidence="10 11" key="2">
    <citation type="journal article" date="2007" name="BMC Biol.">
        <title>A 100%-complete sequence reveals unusually simple genomic features in the hot-spring red alga Cyanidioschyzon merolae.</title>
        <authorList>
            <person name="Nozaki H."/>
            <person name="Takano H."/>
            <person name="Misumi O."/>
            <person name="Terasawa K."/>
            <person name="Matsuzaki M."/>
            <person name="Maruyama S."/>
            <person name="Nishida K."/>
            <person name="Yagisawa F."/>
            <person name="Yoshida Y."/>
            <person name="Fujiwara T."/>
            <person name="Takio S."/>
            <person name="Tamura K."/>
            <person name="Chung S.J."/>
            <person name="Nakamura S."/>
            <person name="Kuroiwa H."/>
            <person name="Tanaka K."/>
            <person name="Sato N."/>
            <person name="Kuroiwa T."/>
        </authorList>
    </citation>
    <scope>NUCLEOTIDE SEQUENCE [LARGE SCALE GENOMIC DNA]</scope>
    <source>
        <strain evidence="10 11">10D</strain>
    </source>
</reference>
<dbReference type="PANTHER" id="PTHR45810:SF17">
    <property type="entry name" value="HISTONE H3-LIKE CENTROMERIC PROTEIN A"/>
    <property type="match status" value="1"/>
</dbReference>
<dbReference type="InterPro" id="IPR000164">
    <property type="entry name" value="Histone_H3/CENP-A"/>
</dbReference>
<dbReference type="SMART" id="SM00428">
    <property type="entry name" value="H3"/>
    <property type="match status" value="1"/>
</dbReference>
<dbReference type="CDD" id="cd22911">
    <property type="entry name" value="HFD_H3"/>
    <property type="match status" value="1"/>
</dbReference>
<keyword evidence="4" id="KW-0158">Chromosome</keyword>
<feature type="region of interest" description="Disordered" evidence="8">
    <location>
        <begin position="96"/>
        <end position="130"/>
    </location>
</feature>
<dbReference type="InterPro" id="IPR007125">
    <property type="entry name" value="H2A/H2B/H3"/>
</dbReference>
<evidence type="ECO:0000256" key="6">
    <source>
        <dbReference type="ARBA" id="ARBA00023242"/>
    </source>
</evidence>
<comment type="subcellular location">
    <subcellularLocation>
        <location evidence="2">Chromosome</location>
    </subcellularLocation>
    <subcellularLocation>
        <location evidence="1">Nucleus</location>
    </subcellularLocation>
</comment>
<dbReference type="Pfam" id="PF00125">
    <property type="entry name" value="Histone"/>
    <property type="match status" value="1"/>
</dbReference>
<feature type="compositionally biased region" description="Basic and acidic residues" evidence="8">
    <location>
        <begin position="46"/>
        <end position="57"/>
    </location>
</feature>
<reference evidence="10 11" key="1">
    <citation type="journal article" date="2004" name="Nature">
        <title>Genome sequence of the ultrasmall unicellular red alga Cyanidioschyzon merolae 10D.</title>
        <authorList>
            <person name="Matsuzaki M."/>
            <person name="Misumi O."/>
            <person name="Shin-i T."/>
            <person name="Maruyama S."/>
            <person name="Takahara M."/>
            <person name="Miyagishima S."/>
            <person name="Mori T."/>
            <person name="Nishida K."/>
            <person name="Yagisawa F."/>
            <person name="Nishida K."/>
            <person name="Yoshida Y."/>
            <person name="Nishimura Y."/>
            <person name="Nakao S."/>
            <person name="Kobayashi T."/>
            <person name="Momoyama Y."/>
            <person name="Higashiyama T."/>
            <person name="Minoda A."/>
            <person name="Sano M."/>
            <person name="Nomoto H."/>
            <person name="Oishi K."/>
            <person name="Hayashi H."/>
            <person name="Ohta F."/>
            <person name="Nishizaka S."/>
            <person name="Haga S."/>
            <person name="Miura S."/>
            <person name="Morishita T."/>
            <person name="Kabeya Y."/>
            <person name="Terasawa K."/>
            <person name="Suzuki Y."/>
            <person name="Ishii Y."/>
            <person name="Asakawa S."/>
            <person name="Takano H."/>
            <person name="Ohta N."/>
            <person name="Kuroiwa H."/>
            <person name="Tanaka K."/>
            <person name="Shimizu N."/>
            <person name="Sugano S."/>
            <person name="Sato N."/>
            <person name="Nozaki H."/>
            <person name="Ogasawara N."/>
            <person name="Kohara Y."/>
            <person name="Kuroiwa T."/>
        </authorList>
    </citation>
    <scope>NUCLEOTIDE SEQUENCE [LARGE SCALE GENOMIC DNA]</scope>
    <source>
        <strain evidence="10 11">10D</strain>
    </source>
</reference>
<dbReference type="FunFam" id="1.10.20.10:FF:000085">
    <property type="entry name" value="Histone H3.2"/>
    <property type="match status" value="1"/>
</dbReference>
<sequence>MVRVFGNPVGGAHQYRQTQALNRDESLREQLQRTTVAEQDENIEPEPERSSPDEAQSRLKSLLGSVARSSSLLGRRVAGPPGSSLSNLAETRLLTEEAANRPTGAGRSERVSAGRAEPLPPGPTTATTNADANTVQRGLSVASAFPPRAPLQAAGFTVARRTTRSGVQRKHRFRPGSRAIMEIRKFQRSTELLLRRLPFARLVREICERLFGSSAFRWQASALEALQTAAEDYLIHLFEDSNLCAIHARRVTIMPRDIALARRIRGYHSDPHGYL</sequence>
<dbReference type="SUPFAM" id="SSF47113">
    <property type="entry name" value="Histone-fold"/>
    <property type="match status" value="1"/>
</dbReference>
<dbReference type="PROSITE" id="PS00959">
    <property type="entry name" value="HISTONE_H3_2"/>
    <property type="match status" value="1"/>
</dbReference>
<dbReference type="AlphaFoldDB" id="M1UPI1"/>
<dbReference type="GeneID" id="16992772"/>
<feature type="region of interest" description="Disordered" evidence="8">
    <location>
        <begin position="31"/>
        <end position="59"/>
    </location>
</feature>
<evidence type="ECO:0000256" key="8">
    <source>
        <dbReference type="SAM" id="MobiDB-lite"/>
    </source>
</evidence>
<evidence type="ECO:0000259" key="9">
    <source>
        <dbReference type="Pfam" id="PF00125"/>
    </source>
</evidence>
<dbReference type="RefSeq" id="XP_005535607.1">
    <property type="nucleotide sequence ID" value="XM_005535550.1"/>
</dbReference>
<comment type="similarity">
    <text evidence="3">Belongs to the histone H3 family.</text>
</comment>
<dbReference type="OrthoDB" id="842664at2759"/>